<evidence type="ECO:0000313" key="1">
    <source>
        <dbReference type="EMBL" id="CAD7231951.1"/>
    </source>
</evidence>
<gene>
    <name evidence="1" type="ORF">CTOB1V02_LOCUS9794</name>
</gene>
<dbReference type="InterPro" id="IPR001304">
    <property type="entry name" value="C-type_lectin-like"/>
</dbReference>
<dbReference type="InterPro" id="IPR016186">
    <property type="entry name" value="C-type_lectin-like/link_sf"/>
</dbReference>
<reference evidence="1" key="1">
    <citation type="submission" date="2020-11" db="EMBL/GenBank/DDBJ databases">
        <authorList>
            <person name="Tran Van P."/>
        </authorList>
    </citation>
    <scope>NUCLEOTIDE SEQUENCE</scope>
</reference>
<accession>A0A7R8WHT8</accession>
<protein>
    <submittedName>
        <fullName evidence="1">Uncharacterized protein</fullName>
    </submittedName>
</protein>
<dbReference type="SMART" id="SM00034">
    <property type="entry name" value="CLECT"/>
    <property type="match status" value="1"/>
</dbReference>
<name>A0A7R8WHT8_9CRUS</name>
<dbReference type="AlphaFoldDB" id="A0A7R8WHT8"/>
<organism evidence="1">
    <name type="scientific">Cyprideis torosa</name>
    <dbReference type="NCBI Taxonomy" id="163714"/>
    <lineage>
        <taxon>Eukaryota</taxon>
        <taxon>Metazoa</taxon>
        <taxon>Ecdysozoa</taxon>
        <taxon>Arthropoda</taxon>
        <taxon>Crustacea</taxon>
        <taxon>Oligostraca</taxon>
        <taxon>Ostracoda</taxon>
        <taxon>Podocopa</taxon>
        <taxon>Podocopida</taxon>
        <taxon>Cytherocopina</taxon>
        <taxon>Cytheroidea</taxon>
        <taxon>Cytherideidae</taxon>
        <taxon>Cyprideis</taxon>
    </lineage>
</organism>
<sequence>MELLFTLILSIILWTGVKSACPRGYTSVPISGGERCFIVPREYKYWLDARETCINVHHGHLVEILSTLDLAHLGILFSGLAEEEKKDFYDYDLWTGGVTQDDGSWIWNFTGAAVNRAFTEHLPKLEKQALTIDVNSVQLKALTIHMNCENPIRNFVCETKERREKEEKEEKKTEDLDREKERLRLLSTLSIRKLREVEKALREKEREQDVLKRQLEELRQERVPRNTSGQILVRKREQNLATFLARNSRDP</sequence>
<dbReference type="InterPro" id="IPR016187">
    <property type="entry name" value="CTDL_fold"/>
</dbReference>
<dbReference type="CDD" id="cd00037">
    <property type="entry name" value="CLECT"/>
    <property type="match status" value="1"/>
</dbReference>
<dbReference type="SUPFAM" id="SSF56436">
    <property type="entry name" value="C-type lectin-like"/>
    <property type="match status" value="1"/>
</dbReference>
<dbReference type="Gene3D" id="3.10.100.10">
    <property type="entry name" value="Mannose-Binding Protein A, subunit A"/>
    <property type="match status" value="1"/>
</dbReference>
<dbReference type="EMBL" id="OB664052">
    <property type="protein sequence ID" value="CAD7231951.1"/>
    <property type="molecule type" value="Genomic_DNA"/>
</dbReference>
<proteinExistence type="predicted"/>